<dbReference type="Gene3D" id="3.30.1950.10">
    <property type="entry name" value="wza like domain"/>
    <property type="match status" value="1"/>
</dbReference>
<dbReference type="Gene3D" id="3.10.560.10">
    <property type="entry name" value="Outer membrane lipoprotein wza domain like"/>
    <property type="match status" value="1"/>
</dbReference>
<dbReference type="AlphaFoldDB" id="A0A381V514"/>
<evidence type="ECO:0000259" key="2">
    <source>
        <dbReference type="Pfam" id="PF02563"/>
    </source>
</evidence>
<feature type="domain" description="Polysaccharide export protein N-terminal" evidence="2">
    <location>
        <begin position="117"/>
        <end position="182"/>
    </location>
</feature>
<feature type="non-terminal residue" evidence="3">
    <location>
        <position position="303"/>
    </location>
</feature>
<name>A0A381V514_9ZZZZ</name>
<protein>
    <recommendedName>
        <fullName evidence="2">Polysaccharide export protein N-terminal domain-containing protein</fullName>
    </recommendedName>
</protein>
<dbReference type="PANTHER" id="PTHR33619:SF3">
    <property type="entry name" value="POLYSACCHARIDE EXPORT PROTEIN GFCE-RELATED"/>
    <property type="match status" value="1"/>
</dbReference>
<keyword evidence="1" id="KW-0732">Signal</keyword>
<dbReference type="GO" id="GO:0015159">
    <property type="term" value="F:polysaccharide transmembrane transporter activity"/>
    <property type="evidence" value="ECO:0007669"/>
    <property type="project" value="InterPro"/>
</dbReference>
<dbReference type="InterPro" id="IPR003715">
    <property type="entry name" value="Poly_export_N"/>
</dbReference>
<evidence type="ECO:0000256" key="1">
    <source>
        <dbReference type="ARBA" id="ARBA00022729"/>
    </source>
</evidence>
<evidence type="ECO:0000313" key="3">
    <source>
        <dbReference type="EMBL" id="SVA35445.1"/>
    </source>
</evidence>
<accession>A0A381V514</accession>
<dbReference type="InterPro" id="IPR049712">
    <property type="entry name" value="Poly_export"/>
</dbReference>
<dbReference type="EMBL" id="UINC01007867">
    <property type="protein sequence ID" value="SVA35445.1"/>
    <property type="molecule type" value="Genomic_DNA"/>
</dbReference>
<reference evidence="3" key="1">
    <citation type="submission" date="2018-05" db="EMBL/GenBank/DDBJ databases">
        <authorList>
            <person name="Lanie J.A."/>
            <person name="Ng W.-L."/>
            <person name="Kazmierczak K.M."/>
            <person name="Andrzejewski T.M."/>
            <person name="Davidsen T.M."/>
            <person name="Wayne K.J."/>
            <person name="Tettelin H."/>
            <person name="Glass J.I."/>
            <person name="Rusch D."/>
            <person name="Podicherti R."/>
            <person name="Tsui H.-C.T."/>
            <person name="Winkler M.E."/>
        </authorList>
    </citation>
    <scope>NUCLEOTIDE SEQUENCE</scope>
</reference>
<proteinExistence type="predicted"/>
<gene>
    <name evidence="3" type="ORF">METZ01_LOCUS88299</name>
</gene>
<organism evidence="3">
    <name type="scientific">marine metagenome</name>
    <dbReference type="NCBI Taxonomy" id="408172"/>
    <lineage>
        <taxon>unclassified sequences</taxon>
        <taxon>metagenomes</taxon>
        <taxon>ecological metagenomes</taxon>
    </lineage>
</organism>
<sequence length="303" mass="33031">MYLNKFIITIFSAVLLLSPFSYSAPEMPEGMDKMLEGIPVDQAVSIRAKMAAQQKLAMEIEESLKEINTLVPRPEQRLESEADKTRFEKKSRNWIFGYDLFAASPTTFAPATEIPIPSDYYLGPGDVLSIRVHGGTSSSISSTDVQVNRNGSITVPGLGEPIGLVGLTLDQARKIISGEVASQILGADAVVTLKELRSVRIFMLGAAYTPGSYLVSSLATISNALFVSGGVSDIGSVRNIQVKRKGKTVHTYDLYNLLLKGDTSQDIRLQPGDAIFIPVLKKTVRMQGAVRRSSLFELKENET</sequence>
<dbReference type="Pfam" id="PF02563">
    <property type="entry name" value="Poly_export"/>
    <property type="match status" value="1"/>
</dbReference>
<dbReference type="PANTHER" id="PTHR33619">
    <property type="entry name" value="POLYSACCHARIDE EXPORT PROTEIN GFCE-RELATED"/>
    <property type="match status" value="1"/>
</dbReference>